<proteinExistence type="inferred from homology"/>
<dbReference type="GO" id="GO:0005525">
    <property type="term" value="F:GTP binding"/>
    <property type="evidence" value="ECO:0007669"/>
    <property type="project" value="UniProtKB-UniRule"/>
</dbReference>
<protein>
    <recommendedName>
        <fullName evidence="9">Signal recognition particle receptor FtsY</fullName>
        <shortName evidence="9">SRP receptor</shortName>
        <ecNumber evidence="9">3.6.5.4</ecNumber>
    </recommendedName>
</protein>
<dbReference type="Pfam" id="PF00448">
    <property type="entry name" value="SRP54"/>
    <property type="match status" value="1"/>
</dbReference>
<dbReference type="InterPro" id="IPR013822">
    <property type="entry name" value="Signal_recog_particl_SRP54_hlx"/>
</dbReference>
<dbReference type="Pfam" id="PF02881">
    <property type="entry name" value="SRP54_N"/>
    <property type="match status" value="1"/>
</dbReference>
<evidence type="ECO:0000256" key="4">
    <source>
        <dbReference type="ARBA" id="ARBA00022801"/>
    </source>
</evidence>
<reference evidence="11 12" key="1">
    <citation type="submission" date="2019-02" db="EMBL/GenBank/DDBJ databases">
        <title>Genomic Encyclopedia of Type Strains, Phase IV (KMG-IV): sequencing the most valuable type-strain genomes for metagenomic binning, comparative biology and taxonomic classification.</title>
        <authorList>
            <person name="Goeker M."/>
        </authorList>
    </citation>
    <scope>NUCLEOTIDE SEQUENCE [LARGE SCALE GENOMIC DNA]</scope>
    <source>
        <strain evidence="11 12">DSM 18116</strain>
    </source>
</reference>
<evidence type="ECO:0000256" key="5">
    <source>
        <dbReference type="ARBA" id="ARBA00023134"/>
    </source>
</evidence>
<comment type="subunit">
    <text evidence="9">Part of the signal recognition particle protein translocation system, which is composed of SRP and FtsY.</text>
</comment>
<dbReference type="GO" id="GO:0005737">
    <property type="term" value="C:cytoplasm"/>
    <property type="evidence" value="ECO:0007669"/>
    <property type="project" value="UniProtKB-SubCell"/>
</dbReference>
<dbReference type="HAMAP" id="MF_00920">
    <property type="entry name" value="FtsY"/>
    <property type="match status" value="1"/>
</dbReference>
<dbReference type="SUPFAM" id="SSF47364">
    <property type="entry name" value="Domain of the SRP/SRP receptor G-proteins"/>
    <property type="match status" value="1"/>
</dbReference>
<feature type="binding site" evidence="9">
    <location>
        <begin position="123"/>
        <end position="130"/>
    </location>
    <ligand>
        <name>GTP</name>
        <dbReference type="ChEBI" id="CHEBI:37565"/>
    </ligand>
</feature>
<dbReference type="SMART" id="SM00963">
    <property type="entry name" value="SRP54_N"/>
    <property type="match status" value="1"/>
</dbReference>
<dbReference type="GO" id="GO:0005047">
    <property type="term" value="F:signal recognition particle binding"/>
    <property type="evidence" value="ECO:0007669"/>
    <property type="project" value="TreeGrafter"/>
</dbReference>
<evidence type="ECO:0000313" key="12">
    <source>
        <dbReference type="Proteomes" id="UP000293874"/>
    </source>
</evidence>
<comment type="function">
    <text evidence="9">Involved in targeting and insertion of nascent membrane proteins into the cytoplasmic membrane. Acts as a receptor for the complex formed by the signal recognition particle (SRP) and the ribosome-nascent chain (RNC).</text>
</comment>
<sequence length="321" mass="34541">MGFFGKLFGKKEKESLDQGLQKTKEGFLSKITKAIAGKSTVDDEVLDNLEEALVSADVGIDTTVQIISRIEKRVAKDKYLNTSELNGLLQQEIEAVLVDADQASSYTFESEMPAKPYVILVVGVNGVGKTTTIGKLAYNFKKAGKSVLLGAADTFRAAAVDQLTIWSERVGVPIVKQAMGSDPASVAFDTVQSGVAKGSDVVIIDTAGRLHNKAHLMDELSKIKRVIQKHIPEAPHEVLLVLDGSTGQNALEQAKHFTAATDVSALAITKLDGTAKGGVVLAIANQFKIPVKFIGVGEKMEDLLVFDKHEFVDSLFNLDKK</sequence>
<dbReference type="GO" id="GO:0003924">
    <property type="term" value="F:GTPase activity"/>
    <property type="evidence" value="ECO:0007669"/>
    <property type="project" value="UniProtKB-UniRule"/>
</dbReference>
<dbReference type="Gene3D" id="3.40.50.300">
    <property type="entry name" value="P-loop containing nucleotide triphosphate hydrolases"/>
    <property type="match status" value="1"/>
</dbReference>
<keyword evidence="6 9" id="KW-0472">Membrane</keyword>
<dbReference type="InterPro" id="IPR036225">
    <property type="entry name" value="SRP/SRP_N"/>
</dbReference>
<keyword evidence="1 9" id="KW-1003">Cell membrane</keyword>
<evidence type="ECO:0000259" key="10">
    <source>
        <dbReference type="PROSITE" id="PS00300"/>
    </source>
</evidence>
<name>A0A4Q7N4P0_9BACT</name>
<dbReference type="GO" id="GO:0005886">
    <property type="term" value="C:plasma membrane"/>
    <property type="evidence" value="ECO:0007669"/>
    <property type="project" value="UniProtKB-SubCell"/>
</dbReference>
<dbReference type="SMART" id="SM00382">
    <property type="entry name" value="AAA"/>
    <property type="match status" value="1"/>
</dbReference>
<feature type="domain" description="SRP54-type proteins GTP-binding" evidence="10">
    <location>
        <begin position="290"/>
        <end position="303"/>
    </location>
</feature>
<keyword evidence="7 9" id="KW-0675">Receptor</keyword>
<evidence type="ECO:0000256" key="3">
    <source>
        <dbReference type="ARBA" id="ARBA00022741"/>
    </source>
</evidence>
<dbReference type="PANTHER" id="PTHR43134">
    <property type="entry name" value="SIGNAL RECOGNITION PARTICLE RECEPTOR SUBUNIT ALPHA"/>
    <property type="match status" value="1"/>
</dbReference>
<dbReference type="InterPro" id="IPR000897">
    <property type="entry name" value="SRP54_GTPase_dom"/>
</dbReference>
<dbReference type="RefSeq" id="WP_130540311.1">
    <property type="nucleotide sequence ID" value="NZ_CP042431.1"/>
</dbReference>
<evidence type="ECO:0000256" key="2">
    <source>
        <dbReference type="ARBA" id="ARBA00022490"/>
    </source>
</evidence>
<evidence type="ECO:0000256" key="1">
    <source>
        <dbReference type="ARBA" id="ARBA00022475"/>
    </source>
</evidence>
<dbReference type="NCBIfam" id="TIGR00064">
    <property type="entry name" value="ftsY"/>
    <property type="match status" value="1"/>
</dbReference>
<keyword evidence="4 9" id="KW-0378">Hydrolase</keyword>
<dbReference type="OrthoDB" id="9804720at2"/>
<keyword evidence="5 9" id="KW-0342">GTP-binding</keyword>
<dbReference type="PANTHER" id="PTHR43134:SF1">
    <property type="entry name" value="SIGNAL RECOGNITION PARTICLE RECEPTOR SUBUNIT ALPHA"/>
    <property type="match status" value="1"/>
</dbReference>
<keyword evidence="2 9" id="KW-0963">Cytoplasm</keyword>
<comment type="similarity">
    <text evidence="9">Belongs to the GTP-binding SRP family. FtsY subfamily.</text>
</comment>
<dbReference type="InterPro" id="IPR027417">
    <property type="entry name" value="P-loop_NTPase"/>
</dbReference>
<dbReference type="FunFam" id="1.20.120.140:FF:000008">
    <property type="entry name" value="Signal recognition particle receptor FtsY"/>
    <property type="match status" value="1"/>
</dbReference>
<dbReference type="SMART" id="SM00962">
    <property type="entry name" value="SRP54"/>
    <property type="match status" value="1"/>
</dbReference>
<evidence type="ECO:0000313" key="11">
    <source>
        <dbReference type="EMBL" id="RZS75984.1"/>
    </source>
</evidence>
<dbReference type="AlphaFoldDB" id="A0A4Q7N4P0"/>
<dbReference type="FunFam" id="3.40.50.300:FF:000053">
    <property type="entry name" value="Signal recognition particle receptor FtsY"/>
    <property type="match status" value="1"/>
</dbReference>
<organism evidence="11 12">
    <name type="scientific">Pseudobacter ginsenosidimutans</name>
    <dbReference type="NCBI Taxonomy" id="661488"/>
    <lineage>
        <taxon>Bacteria</taxon>
        <taxon>Pseudomonadati</taxon>
        <taxon>Bacteroidota</taxon>
        <taxon>Chitinophagia</taxon>
        <taxon>Chitinophagales</taxon>
        <taxon>Chitinophagaceae</taxon>
        <taxon>Pseudobacter</taxon>
    </lineage>
</organism>
<dbReference type="InterPro" id="IPR003593">
    <property type="entry name" value="AAA+_ATPase"/>
</dbReference>
<gene>
    <name evidence="9" type="primary">ftsY</name>
    <name evidence="11" type="ORF">EV199_1860</name>
</gene>
<evidence type="ECO:0000256" key="8">
    <source>
        <dbReference type="ARBA" id="ARBA00048027"/>
    </source>
</evidence>
<evidence type="ECO:0000256" key="6">
    <source>
        <dbReference type="ARBA" id="ARBA00023136"/>
    </source>
</evidence>
<dbReference type="EMBL" id="SGXA01000001">
    <property type="protein sequence ID" value="RZS75984.1"/>
    <property type="molecule type" value="Genomic_DNA"/>
</dbReference>
<dbReference type="InterPro" id="IPR042101">
    <property type="entry name" value="SRP54_N_sf"/>
</dbReference>
<dbReference type="InterPro" id="IPR004390">
    <property type="entry name" value="SR_rcpt_FtsY"/>
</dbReference>
<dbReference type="Gene3D" id="1.20.120.140">
    <property type="entry name" value="Signal recognition particle SRP54, nucleotide-binding domain"/>
    <property type="match status" value="1"/>
</dbReference>
<dbReference type="SUPFAM" id="SSF52540">
    <property type="entry name" value="P-loop containing nucleoside triphosphate hydrolases"/>
    <property type="match status" value="1"/>
</dbReference>
<comment type="caution">
    <text evidence="11">The sequence shown here is derived from an EMBL/GenBank/DDBJ whole genome shotgun (WGS) entry which is preliminary data.</text>
</comment>
<keyword evidence="12" id="KW-1185">Reference proteome</keyword>
<dbReference type="EC" id="3.6.5.4" evidence="9"/>
<comment type="catalytic activity">
    <reaction evidence="8 9">
        <text>GTP + H2O = GDP + phosphate + H(+)</text>
        <dbReference type="Rhea" id="RHEA:19669"/>
        <dbReference type="ChEBI" id="CHEBI:15377"/>
        <dbReference type="ChEBI" id="CHEBI:15378"/>
        <dbReference type="ChEBI" id="CHEBI:37565"/>
        <dbReference type="ChEBI" id="CHEBI:43474"/>
        <dbReference type="ChEBI" id="CHEBI:58189"/>
        <dbReference type="EC" id="3.6.5.4"/>
    </reaction>
</comment>
<evidence type="ECO:0000256" key="9">
    <source>
        <dbReference type="HAMAP-Rule" id="MF_00920"/>
    </source>
</evidence>
<dbReference type="Proteomes" id="UP000293874">
    <property type="component" value="Unassembled WGS sequence"/>
</dbReference>
<feature type="binding site" evidence="9">
    <location>
        <begin position="269"/>
        <end position="272"/>
    </location>
    <ligand>
        <name>GTP</name>
        <dbReference type="ChEBI" id="CHEBI:37565"/>
    </ligand>
</feature>
<dbReference type="GO" id="GO:0006614">
    <property type="term" value="P:SRP-dependent cotranslational protein targeting to membrane"/>
    <property type="evidence" value="ECO:0007669"/>
    <property type="project" value="InterPro"/>
</dbReference>
<accession>A0A4Q7N4P0</accession>
<comment type="subcellular location">
    <subcellularLocation>
        <location evidence="9">Cell membrane</location>
        <topology evidence="9">Peripheral membrane protein</topology>
        <orientation evidence="9">Cytoplasmic side</orientation>
    </subcellularLocation>
    <subcellularLocation>
        <location evidence="9">Cytoplasm</location>
    </subcellularLocation>
</comment>
<dbReference type="PROSITE" id="PS00300">
    <property type="entry name" value="SRP54"/>
    <property type="match status" value="1"/>
</dbReference>
<evidence type="ECO:0000256" key="7">
    <source>
        <dbReference type="ARBA" id="ARBA00023170"/>
    </source>
</evidence>
<dbReference type="CDD" id="cd17874">
    <property type="entry name" value="FtsY"/>
    <property type="match status" value="1"/>
</dbReference>
<feature type="binding site" evidence="9">
    <location>
        <begin position="205"/>
        <end position="209"/>
    </location>
    <ligand>
        <name>GTP</name>
        <dbReference type="ChEBI" id="CHEBI:37565"/>
    </ligand>
</feature>
<keyword evidence="3 9" id="KW-0547">Nucleotide-binding</keyword>